<gene>
    <name evidence="1" type="primary">PCMP-H13</name>
    <name evidence="1" type="ORF">QJS10_CPB22g00890</name>
</gene>
<protein>
    <submittedName>
        <fullName evidence="1">Pentatricopeptide repeat-containing protein</fullName>
    </submittedName>
</protein>
<reference evidence="1" key="2">
    <citation type="submission" date="2023-06" db="EMBL/GenBank/DDBJ databases">
        <authorList>
            <person name="Ma L."/>
            <person name="Liu K.-W."/>
            <person name="Li Z."/>
            <person name="Hsiao Y.-Y."/>
            <person name="Qi Y."/>
            <person name="Fu T."/>
            <person name="Tang G."/>
            <person name="Zhang D."/>
            <person name="Sun W.-H."/>
            <person name="Liu D.-K."/>
            <person name="Li Y."/>
            <person name="Chen G.-Z."/>
            <person name="Liu X.-D."/>
            <person name="Liao X.-Y."/>
            <person name="Jiang Y.-T."/>
            <person name="Yu X."/>
            <person name="Hao Y."/>
            <person name="Huang J."/>
            <person name="Zhao X.-W."/>
            <person name="Ke S."/>
            <person name="Chen Y.-Y."/>
            <person name="Wu W.-L."/>
            <person name="Hsu J.-L."/>
            <person name="Lin Y.-F."/>
            <person name="Huang M.-D."/>
            <person name="Li C.-Y."/>
            <person name="Huang L."/>
            <person name="Wang Z.-W."/>
            <person name="Zhao X."/>
            <person name="Zhong W.-Y."/>
            <person name="Peng D.-H."/>
            <person name="Ahmad S."/>
            <person name="Lan S."/>
            <person name="Zhang J.-S."/>
            <person name="Tsai W.-C."/>
            <person name="Van De Peer Y."/>
            <person name="Liu Z.-J."/>
        </authorList>
    </citation>
    <scope>NUCLEOTIDE SEQUENCE</scope>
    <source>
        <strain evidence="1">CP</strain>
        <tissue evidence="1">Leaves</tissue>
    </source>
</reference>
<dbReference type="InterPro" id="IPR011990">
    <property type="entry name" value="TPR-like_helical_dom_sf"/>
</dbReference>
<sequence length="180" mass="20235">MASLKSLTKRPILTLLEIQTSLRSLQQIHTQLLVHALLHDPLSLNHLITTLSLHHNSPQSLLYSHHLLSHSLLSKPTLFSFNTLIRAFSKSPYPHHSLHHHNLILRYSLRPDNYTFNFLIRACAQLGMLCIGSSAHAAAMKRGFISDPHVRSGLIRMYAESGSTEASKRVLTILNPPMLS</sequence>
<comment type="caution">
    <text evidence="1">The sequence shown here is derived from an EMBL/GenBank/DDBJ whole genome shotgun (WGS) entry which is preliminary data.</text>
</comment>
<dbReference type="GO" id="GO:0003723">
    <property type="term" value="F:RNA binding"/>
    <property type="evidence" value="ECO:0007669"/>
    <property type="project" value="InterPro"/>
</dbReference>
<evidence type="ECO:0000313" key="1">
    <source>
        <dbReference type="EMBL" id="KAK1282997.1"/>
    </source>
</evidence>
<dbReference type="Gene3D" id="1.25.40.10">
    <property type="entry name" value="Tetratricopeptide repeat domain"/>
    <property type="match status" value="1"/>
</dbReference>
<proteinExistence type="predicted"/>
<evidence type="ECO:0000313" key="2">
    <source>
        <dbReference type="Proteomes" id="UP001180020"/>
    </source>
</evidence>
<organism evidence="1 2">
    <name type="scientific">Acorus calamus</name>
    <name type="common">Sweet flag</name>
    <dbReference type="NCBI Taxonomy" id="4465"/>
    <lineage>
        <taxon>Eukaryota</taxon>
        <taxon>Viridiplantae</taxon>
        <taxon>Streptophyta</taxon>
        <taxon>Embryophyta</taxon>
        <taxon>Tracheophyta</taxon>
        <taxon>Spermatophyta</taxon>
        <taxon>Magnoliopsida</taxon>
        <taxon>Liliopsida</taxon>
        <taxon>Acoraceae</taxon>
        <taxon>Acorus</taxon>
    </lineage>
</organism>
<dbReference type="GO" id="GO:0009451">
    <property type="term" value="P:RNA modification"/>
    <property type="evidence" value="ECO:0007669"/>
    <property type="project" value="InterPro"/>
</dbReference>
<dbReference type="AlphaFoldDB" id="A0AAV9C3I2"/>
<name>A0AAV9C3I2_ACOCL</name>
<dbReference type="EMBL" id="JAUJYO010000022">
    <property type="protein sequence ID" value="KAK1282997.1"/>
    <property type="molecule type" value="Genomic_DNA"/>
</dbReference>
<dbReference type="Proteomes" id="UP001180020">
    <property type="component" value="Unassembled WGS sequence"/>
</dbReference>
<accession>A0AAV9C3I2</accession>
<dbReference type="PANTHER" id="PTHR47926">
    <property type="entry name" value="PENTATRICOPEPTIDE REPEAT-CONTAINING PROTEIN"/>
    <property type="match status" value="1"/>
</dbReference>
<dbReference type="PANTHER" id="PTHR47926:SF379">
    <property type="entry name" value="TETRATRICOPEPTIDE-LIKE HELICAL DOMAIN SUPERFAMILY"/>
    <property type="match status" value="1"/>
</dbReference>
<reference evidence="1" key="1">
    <citation type="journal article" date="2023" name="Nat. Commun.">
        <title>Diploid and tetraploid genomes of Acorus and the evolution of monocots.</title>
        <authorList>
            <person name="Ma L."/>
            <person name="Liu K.W."/>
            <person name="Li Z."/>
            <person name="Hsiao Y.Y."/>
            <person name="Qi Y."/>
            <person name="Fu T."/>
            <person name="Tang G.D."/>
            <person name="Zhang D."/>
            <person name="Sun W.H."/>
            <person name="Liu D.K."/>
            <person name="Li Y."/>
            <person name="Chen G.Z."/>
            <person name="Liu X.D."/>
            <person name="Liao X.Y."/>
            <person name="Jiang Y.T."/>
            <person name="Yu X."/>
            <person name="Hao Y."/>
            <person name="Huang J."/>
            <person name="Zhao X.W."/>
            <person name="Ke S."/>
            <person name="Chen Y.Y."/>
            <person name="Wu W.L."/>
            <person name="Hsu J.L."/>
            <person name="Lin Y.F."/>
            <person name="Huang M.D."/>
            <person name="Li C.Y."/>
            <person name="Huang L."/>
            <person name="Wang Z.W."/>
            <person name="Zhao X."/>
            <person name="Zhong W.Y."/>
            <person name="Peng D.H."/>
            <person name="Ahmad S."/>
            <person name="Lan S."/>
            <person name="Zhang J.S."/>
            <person name="Tsai W.C."/>
            <person name="Van de Peer Y."/>
            <person name="Liu Z.J."/>
        </authorList>
    </citation>
    <scope>NUCLEOTIDE SEQUENCE</scope>
    <source>
        <strain evidence="1">CP</strain>
    </source>
</reference>
<dbReference type="InterPro" id="IPR046960">
    <property type="entry name" value="PPR_At4g14850-like_plant"/>
</dbReference>
<keyword evidence="2" id="KW-1185">Reference proteome</keyword>